<dbReference type="InterPro" id="IPR000626">
    <property type="entry name" value="Ubiquitin-like_dom"/>
</dbReference>
<dbReference type="InterPro" id="IPR022617">
    <property type="entry name" value="Rad60/SUMO-like_dom"/>
</dbReference>
<accession>A0A2Z6MHC4</accession>
<dbReference type="Pfam" id="PF11976">
    <property type="entry name" value="Rad60-SLD"/>
    <property type="match status" value="1"/>
</dbReference>
<keyword evidence="3" id="KW-1185">Reference proteome</keyword>
<evidence type="ECO:0000313" key="2">
    <source>
        <dbReference type="EMBL" id="GAU22750.1"/>
    </source>
</evidence>
<feature type="domain" description="Ubiquitin-like" evidence="1">
    <location>
        <begin position="21"/>
        <end position="93"/>
    </location>
</feature>
<dbReference type="InterPro" id="IPR029071">
    <property type="entry name" value="Ubiquitin-like_domsf"/>
</dbReference>
<dbReference type="EMBL" id="DF973253">
    <property type="protein sequence ID" value="GAU22750.1"/>
    <property type="molecule type" value="Genomic_DNA"/>
</dbReference>
<dbReference type="OrthoDB" id="1412487at2759"/>
<evidence type="ECO:0000313" key="3">
    <source>
        <dbReference type="Proteomes" id="UP000242715"/>
    </source>
</evidence>
<dbReference type="PANTHER" id="PTHR10562">
    <property type="entry name" value="SMALL UBIQUITIN-RELATED MODIFIER"/>
    <property type="match status" value="1"/>
</dbReference>
<organism evidence="2 3">
    <name type="scientific">Trifolium subterraneum</name>
    <name type="common">Subterranean clover</name>
    <dbReference type="NCBI Taxonomy" id="3900"/>
    <lineage>
        <taxon>Eukaryota</taxon>
        <taxon>Viridiplantae</taxon>
        <taxon>Streptophyta</taxon>
        <taxon>Embryophyta</taxon>
        <taxon>Tracheophyta</taxon>
        <taxon>Spermatophyta</taxon>
        <taxon>Magnoliopsida</taxon>
        <taxon>eudicotyledons</taxon>
        <taxon>Gunneridae</taxon>
        <taxon>Pentapetalae</taxon>
        <taxon>rosids</taxon>
        <taxon>fabids</taxon>
        <taxon>Fabales</taxon>
        <taxon>Fabaceae</taxon>
        <taxon>Papilionoideae</taxon>
        <taxon>50 kb inversion clade</taxon>
        <taxon>NPAAA clade</taxon>
        <taxon>Hologalegina</taxon>
        <taxon>IRL clade</taxon>
        <taxon>Trifolieae</taxon>
        <taxon>Trifolium</taxon>
    </lineage>
</organism>
<dbReference type="Proteomes" id="UP000242715">
    <property type="component" value="Unassembled WGS sequence"/>
</dbReference>
<dbReference type="SMART" id="SM00213">
    <property type="entry name" value="UBQ"/>
    <property type="match status" value="2"/>
</dbReference>
<protein>
    <recommendedName>
        <fullName evidence="1">Ubiquitin-like domain-containing protein</fullName>
    </recommendedName>
</protein>
<sequence>MQSTIASKDEGMKPTEQDTYIELTIQTSWYGDRFIYRMKRSDQLKKAMTDYCDKNSRELGSVIFLFGRGHSREDQTPNELHMKDGDIIVTSFRYGRHINLKIKGQDGYEASFEMHFDSRLENLMDYYCRKYSLEVTEVAFLFNGRLLRADQTPWQSKNFPYFIFLYSNSLKFNVPKRPNCPSNHIEGKGKFGFLTGDMKKPEEGDPIFRQWKSENSLIIA</sequence>
<name>A0A2Z6MHC4_TRISU</name>
<evidence type="ECO:0000259" key="1">
    <source>
        <dbReference type="SMART" id="SM00213"/>
    </source>
</evidence>
<proteinExistence type="predicted"/>
<feature type="domain" description="Ubiquitin-like" evidence="1">
    <location>
        <begin position="98"/>
        <end position="168"/>
    </location>
</feature>
<dbReference type="Gene3D" id="3.10.20.90">
    <property type="entry name" value="Phosphatidylinositol 3-kinase Catalytic Subunit, Chain A, domain 1"/>
    <property type="match status" value="2"/>
</dbReference>
<dbReference type="AlphaFoldDB" id="A0A2Z6MHC4"/>
<reference evidence="3" key="1">
    <citation type="journal article" date="2017" name="Front. Plant Sci.">
        <title>Climate Clever Clovers: New Paradigm to Reduce the Environmental Footprint of Ruminants by Breeding Low Methanogenic Forages Utilizing Haplotype Variation.</title>
        <authorList>
            <person name="Kaur P."/>
            <person name="Appels R."/>
            <person name="Bayer P.E."/>
            <person name="Keeble-Gagnere G."/>
            <person name="Wang J."/>
            <person name="Hirakawa H."/>
            <person name="Shirasawa K."/>
            <person name="Vercoe P."/>
            <person name="Stefanova K."/>
            <person name="Durmic Z."/>
            <person name="Nichols P."/>
            <person name="Revell C."/>
            <person name="Isobe S.N."/>
            <person name="Edwards D."/>
            <person name="Erskine W."/>
        </authorList>
    </citation>
    <scope>NUCLEOTIDE SEQUENCE [LARGE SCALE GENOMIC DNA]</scope>
    <source>
        <strain evidence="3">cv. Daliak</strain>
    </source>
</reference>
<dbReference type="SUPFAM" id="SSF54236">
    <property type="entry name" value="Ubiquitin-like"/>
    <property type="match status" value="2"/>
</dbReference>
<gene>
    <name evidence="2" type="ORF">TSUD_129620</name>
</gene>